<protein>
    <submittedName>
        <fullName evidence="2">Uncharacterized protein</fullName>
    </submittedName>
</protein>
<dbReference type="EMBL" id="WIXE01006414">
    <property type="protein sequence ID" value="KAK5981307.1"/>
    <property type="molecule type" value="Genomic_DNA"/>
</dbReference>
<dbReference type="Proteomes" id="UP001331761">
    <property type="component" value="Unassembled WGS sequence"/>
</dbReference>
<evidence type="ECO:0000313" key="2">
    <source>
        <dbReference type="EMBL" id="KAK5981307.1"/>
    </source>
</evidence>
<evidence type="ECO:0000256" key="1">
    <source>
        <dbReference type="SAM" id="MobiDB-lite"/>
    </source>
</evidence>
<sequence>MGLYDENQLRNGVPVPTGTVPKEKGRAQALLLATQLFAGEGTRIKFLFILSDGAASTCSVEKPSQTESELMNQ</sequence>
<feature type="region of interest" description="Disordered" evidence="1">
    <location>
        <begin position="1"/>
        <end position="21"/>
    </location>
</feature>
<evidence type="ECO:0000313" key="3">
    <source>
        <dbReference type="Proteomes" id="UP001331761"/>
    </source>
</evidence>
<accession>A0AAN8FM26</accession>
<keyword evidence="3" id="KW-1185">Reference proteome</keyword>
<dbReference type="AlphaFoldDB" id="A0AAN8FM26"/>
<feature type="non-terminal residue" evidence="2">
    <location>
        <position position="73"/>
    </location>
</feature>
<comment type="caution">
    <text evidence="2">The sequence shown here is derived from an EMBL/GenBank/DDBJ whole genome shotgun (WGS) entry which is preliminary data.</text>
</comment>
<proteinExistence type="predicted"/>
<gene>
    <name evidence="2" type="ORF">GCK32_019232</name>
</gene>
<reference evidence="2 3" key="1">
    <citation type="submission" date="2019-10" db="EMBL/GenBank/DDBJ databases">
        <title>Assembly and Annotation for the nematode Trichostrongylus colubriformis.</title>
        <authorList>
            <person name="Martin J."/>
        </authorList>
    </citation>
    <scope>NUCLEOTIDE SEQUENCE [LARGE SCALE GENOMIC DNA]</scope>
    <source>
        <strain evidence="2">G859</strain>
        <tissue evidence="2">Whole worm</tissue>
    </source>
</reference>
<organism evidence="2 3">
    <name type="scientific">Trichostrongylus colubriformis</name>
    <name type="common">Black scour worm</name>
    <dbReference type="NCBI Taxonomy" id="6319"/>
    <lineage>
        <taxon>Eukaryota</taxon>
        <taxon>Metazoa</taxon>
        <taxon>Ecdysozoa</taxon>
        <taxon>Nematoda</taxon>
        <taxon>Chromadorea</taxon>
        <taxon>Rhabditida</taxon>
        <taxon>Rhabditina</taxon>
        <taxon>Rhabditomorpha</taxon>
        <taxon>Strongyloidea</taxon>
        <taxon>Trichostrongylidae</taxon>
        <taxon>Trichostrongylus</taxon>
    </lineage>
</organism>
<name>A0AAN8FM26_TRICO</name>